<evidence type="ECO:0000313" key="1">
    <source>
        <dbReference type="EMBL" id="RHI92134.1"/>
    </source>
</evidence>
<name>A0A415BSZ1_PHOVU</name>
<dbReference type="AlphaFoldDB" id="A0A415BSZ1"/>
<dbReference type="EMBL" id="QRLF01000011">
    <property type="protein sequence ID" value="RHI92134.1"/>
    <property type="molecule type" value="Genomic_DNA"/>
</dbReference>
<organism evidence="1 2">
    <name type="scientific">Phocaeicola vulgatus</name>
    <name type="common">Bacteroides vulgatus</name>
    <dbReference type="NCBI Taxonomy" id="821"/>
    <lineage>
        <taxon>Bacteria</taxon>
        <taxon>Pseudomonadati</taxon>
        <taxon>Bacteroidota</taxon>
        <taxon>Bacteroidia</taxon>
        <taxon>Bacteroidales</taxon>
        <taxon>Bacteroidaceae</taxon>
        <taxon>Phocaeicola</taxon>
    </lineage>
</organism>
<comment type="caution">
    <text evidence="1">The sequence shown here is derived from an EMBL/GenBank/DDBJ whole genome shotgun (WGS) entry which is preliminary data.</text>
</comment>
<proteinExistence type="predicted"/>
<dbReference type="Proteomes" id="UP000285777">
    <property type="component" value="Unassembled WGS sequence"/>
</dbReference>
<sequence length="61" mass="6884">MIPADAGSKHAVARTVRGHPGLQPLKGNFDIIEYRHEKVSRFGMILRTSRPEERTTRVANN</sequence>
<evidence type="ECO:0000313" key="2">
    <source>
        <dbReference type="Proteomes" id="UP000285777"/>
    </source>
</evidence>
<reference evidence="1 2" key="1">
    <citation type="submission" date="2018-08" db="EMBL/GenBank/DDBJ databases">
        <title>A genome reference for cultivated species of the human gut microbiota.</title>
        <authorList>
            <person name="Zou Y."/>
            <person name="Xue W."/>
            <person name="Luo G."/>
        </authorList>
    </citation>
    <scope>NUCLEOTIDE SEQUENCE [LARGE SCALE GENOMIC DNA]</scope>
    <source>
        <strain evidence="1 2">AM13-21</strain>
    </source>
</reference>
<protein>
    <submittedName>
        <fullName evidence="1">Uncharacterized protein</fullName>
    </submittedName>
</protein>
<gene>
    <name evidence="1" type="ORF">DW150_07970</name>
</gene>
<accession>A0A415BSZ1</accession>